<gene>
    <name evidence="2" type="ORF">MUK42_22649</name>
</gene>
<protein>
    <submittedName>
        <fullName evidence="2">Uncharacterized protein</fullName>
    </submittedName>
</protein>
<dbReference type="EMBL" id="CP097503">
    <property type="protein sequence ID" value="URD78570.1"/>
    <property type="molecule type" value="Genomic_DNA"/>
</dbReference>
<evidence type="ECO:0000313" key="2">
    <source>
        <dbReference type="EMBL" id="URD78570.1"/>
    </source>
</evidence>
<organism evidence="2 3">
    <name type="scientific">Musa troglodytarum</name>
    <name type="common">fe'i banana</name>
    <dbReference type="NCBI Taxonomy" id="320322"/>
    <lineage>
        <taxon>Eukaryota</taxon>
        <taxon>Viridiplantae</taxon>
        <taxon>Streptophyta</taxon>
        <taxon>Embryophyta</taxon>
        <taxon>Tracheophyta</taxon>
        <taxon>Spermatophyta</taxon>
        <taxon>Magnoliopsida</taxon>
        <taxon>Liliopsida</taxon>
        <taxon>Zingiberales</taxon>
        <taxon>Musaceae</taxon>
        <taxon>Musa</taxon>
    </lineage>
</organism>
<evidence type="ECO:0000313" key="3">
    <source>
        <dbReference type="Proteomes" id="UP001055439"/>
    </source>
</evidence>
<dbReference type="AlphaFoldDB" id="A0A9E7JEW2"/>
<reference evidence="2" key="1">
    <citation type="submission" date="2022-05" db="EMBL/GenBank/DDBJ databases">
        <title>The Musa troglodytarum L. genome provides insights into the mechanism of non-climacteric behaviour and enrichment of carotenoids.</title>
        <authorList>
            <person name="Wang J."/>
        </authorList>
    </citation>
    <scope>NUCLEOTIDE SEQUENCE</scope>
    <source>
        <tissue evidence="2">Leaf</tissue>
    </source>
</reference>
<accession>A0A9E7JEW2</accession>
<name>A0A9E7JEW2_9LILI</name>
<feature type="compositionally biased region" description="Polar residues" evidence="1">
    <location>
        <begin position="11"/>
        <end position="27"/>
    </location>
</feature>
<keyword evidence="3" id="KW-1185">Reference proteome</keyword>
<proteinExistence type="predicted"/>
<dbReference type="Proteomes" id="UP001055439">
    <property type="component" value="Chromosome 10"/>
</dbReference>
<feature type="region of interest" description="Disordered" evidence="1">
    <location>
        <begin position="1"/>
        <end position="29"/>
    </location>
</feature>
<sequence length="85" mass="8398">MSRRTHPNRAQFCNESGNNSDQINRENNVGERDYRAHLLAPAPGDGGAATGVGVGLGARAAVVVGGAATGAGDGVVAEGVVADVA</sequence>
<evidence type="ECO:0000256" key="1">
    <source>
        <dbReference type="SAM" id="MobiDB-lite"/>
    </source>
</evidence>